<evidence type="ECO:0000313" key="3">
    <source>
        <dbReference type="EMBL" id="EFN60574.1"/>
    </source>
</evidence>
<dbReference type="GO" id="GO:0034198">
    <property type="term" value="P:cellular response to amino acid starvation"/>
    <property type="evidence" value="ECO:0007669"/>
    <property type="project" value="TreeGrafter"/>
</dbReference>
<keyword evidence="2" id="KW-0647">Proteasome</keyword>
<dbReference type="Pfam" id="PF09404">
    <property type="entry name" value="C12orf66_like"/>
    <property type="match status" value="1"/>
</dbReference>
<dbReference type="InterPro" id="IPR007834">
    <property type="entry name" value="DSS1_SEM1"/>
</dbReference>
<evidence type="ECO:0000313" key="4">
    <source>
        <dbReference type="Proteomes" id="UP000000311"/>
    </source>
</evidence>
<evidence type="ECO:0000256" key="1">
    <source>
        <dbReference type="ARBA" id="ARBA00034491"/>
    </source>
</evidence>
<dbReference type="EMBL" id="GL444789">
    <property type="protein sequence ID" value="EFN60574.1"/>
    <property type="molecule type" value="Genomic_DNA"/>
</dbReference>
<dbReference type="SUPFAM" id="SSF160651">
    <property type="entry name" value="FLJ32549 C-terminal domain-like"/>
    <property type="match status" value="1"/>
</dbReference>
<reference evidence="3 4" key="1">
    <citation type="journal article" date="2010" name="Science">
        <title>Genomic comparison of the ants Camponotus floridanus and Harpegnathos saltator.</title>
        <authorList>
            <person name="Bonasio R."/>
            <person name="Zhang G."/>
            <person name="Ye C."/>
            <person name="Mutti N.S."/>
            <person name="Fang X."/>
            <person name="Qin N."/>
            <person name="Donahue G."/>
            <person name="Yang P."/>
            <person name="Li Q."/>
            <person name="Li C."/>
            <person name="Zhang P."/>
            <person name="Huang Z."/>
            <person name="Berger S.L."/>
            <person name="Reinberg D."/>
            <person name="Wang J."/>
            <person name="Liebig J."/>
        </authorList>
    </citation>
    <scope>NUCLEOTIDE SEQUENCE [LARGE SCALE GENOMIC DNA]</scope>
    <source>
        <strain evidence="4">C129</strain>
    </source>
</reference>
<dbReference type="Proteomes" id="UP000000311">
    <property type="component" value="Unassembled WGS sequence"/>
</dbReference>
<sequence length="427" mass="49011">MDHEDEFLNAFFTQVAQLCSEKAKETVEKERESCKQMQMGPWGMLLLHLPQIVIAERSYADLGFLHTKNKGFLRKDNSLKTVYESLKADLKRLEEMTRGTNSIGATVANVSSQLCQFITARIQLIDFYERMYNMSTNSKVMKHQELLQCIEGIVECHLLSCSHLALIAIKTSLTGNACEFIFQSWKLGFGATFLKANQQPALYQWLVKLRSAILAKCSLYFHTTLSQQASPGEMRSIMSKQSVDYYHKIQSFQRKHDILAILIIFDSRGTENSGSGYKHPGRGADVLPNFPVVVCCPNTFMQKSLVHLDKIQTKIKERQAELLAMDKVTYHKCTKFFKVFERSSFTRKFANMTDNKNDKAKVDLGLLEEDDEFEEFPAEDWTAKDEDSADISVWEDNWDDDDVEDDFNQQLRAQLEKQKASETTKES</sequence>
<dbReference type="Gene3D" id="1.10.3450.30">
    <property type="match status" value="2"/>
</dbReference>
<dbReference type="SUPFAM" id="SSF158548">
    <property type="entry name" value="FLJ32549 domain-like"/>
    <property type="match status" value="1"/>
</dbReference>
<dbReference type="STRING" id="104421.E2B150"/>
<gene>
    <name evidence="3" type="ORF">EAG_03745</name>
</gene>
<protein>
    <recommendedName>
        <fullName evidence="2">26S proteasome complex subunit SEM1</fullName>
    </recommendedName>
</protein>
<dbReference type="PANTHER" id="PTHR31581:SF1">
    <property type="entry name" value="KICSTOR SUBUNIT 2"/>
    <property type="match status" value="1"/>
</dbReference>
<dbReference type="GO" id="GO:0005634">
    <property type="term" value="C:nucleus"/>
    <property type="evidence" value="ECO:0007669"/>
    <property type="project" value="UniProtKB-SubCell"/>
</dbReference>
<evidence type="ECO:0000256" key="2">
    <source>
        <dbReference type="RuleBase" id="RU369057"/>
    </source>
</evidence>
<dbReference type="GO" id="GO:0061462">
    <property type="term" value="P:protein localization to lysosome"/>
    <property type="evidence" value="ECO:0007669"/>
    <property type="project" value="TreeGrafter"/>
</dbReference>
<name>E2B150_CAMFO</name>
<dbReference type="GO" id="GO:0043248">
    <property type="term" value="P:proteasome assembly"/>
    <property type="evidence" value="ECO:0007669"/>
    <property type="project" value="UniProtKB-UniRule"/>
</dbReference>
<dbReference type="SMART" id="SM01385">
    <property type="entry name" value="DSS1_SEM1"/>
    <property type="match status" value="1"/>
</dbReference>
<dbReference type="AlphaFoldDB" id="E2B150"/>
<dbReference type="OMA" id="WINFSEL"/>
<proteinExistence type="inferred from homology"/>
<dbReference type="InterPro" id="IPR038060">
    <property type="entry name" value="C12orf66-like_central_sf"/>
</dbReference>
<dbReference type="GO" id="GO:1904262">
    <property type="term" value="P:negative regulation of TORC1 signaling"/>
    <property type="evidence" value="ECO:0007669"/>
    <property type="project" value="TreeGrafter"/>
</dbReference>
<comment type="function">
    <text evidence="2">Component of the 26S proteasome, a multiprotein complex involved in the ATP-dependent degradation of ubiquitinated proteins.</text>
</comment>
<keyword evidence="4" id="KW-1185">Reference proteome</keyword>
<accession>E2B150</accession>
<keyword evidence="2" id="KW-0539">Nucleus</keyword>
<organism evidence="4">
    <name type="scientific">Camponotus floridanus</name>
    <name type="common">Florida carpenter ant</name>
    <dbReference type="NCBI Taxonomy" id="104421"/>
    <lineage>
        <taxon>Eukaryota</taxon>
        <taxon>Metazoa</taxon>
        <taxon>Ecdysozoa</taxon>
        <taxon>Arthropoda</taxon>
        <taxon>Hexapoda</taxon>
        <taxon>Insecta</taxon>
        <taxon>Pterygota</taxon>
        <taxon>Neoptera</taxon>
        <taxon>Endopterygota</taxon>
        <taxon>Hymenoptera</taxon>
        <taxon>Apocrita</taxon>
        <taxon>Aculeata</taxon>
        <taxon>Formicoidea</taxon>
        <taxon>Formicidae</taxon>
        <taxon>Formicinae</taxon>
        <taxon>Camponotus</taxon>
    </lineage>
</organism>
<comment type="similarity">
    <text evidence="1 2">Belongs to the DSS1/SEM1 family.</text>
</comment>
<dbReference type="GO" id="GO:0042149">
    <property type="term" value="P:cellular response to glucose starvation"/>
    <property type="evidence" value="ECO:0007669"/>
    <property type="project" value="TreeGrafter"/>
</dbReference>
<dbReference type="InterPro" id="IPR018544">
    <property type="entry name" value="KICS_2"/>
</dbReference>
<dbReference type="PANTHER" id="PTHR31581">
    <property type="entry name" value="KICSTOR COMPLEX PROTEIN C12ORF66"/>
    <property type="match status" value="1"/>
</dbReference>
<dbReference type="GO" id="GO:0008541">
    <property type="term" value="C:proteasome regulatory particle, lid subcomplex"/>
    <property type="evidence" value="ECO:0007669"/>
    <property type="project" value="UniProtKB-UniRule"/>
</dbReference>
<dbReference type="GO" id="GO:0006406">
    <property type="term" value="P:mRNA export from nucleus"/>
    <property type="evidence" value="ECO:0007669"/>
    <property type="project" value="UniProtKB-UniRule"/>
</dbReference>
<dbReference type="InParanoid" id="E2B150"/>
<dbReference type="Pfam" id="PF05160">
    <property type="entry name" value="DSS1_SEM1"/>
    <property type="match status" value="1"/>
</dbReference>
<comment type="subcellular location">
    <subcellularLocation>
        <location evidence="2">Nucleus</location>
    </subcellularLocation>
</comment>